<comment type="caution">
    <text evidence="1">The sequence shown here is derived from an EMBL/GenBank/DDBJ whole genome shotgun (WGS) entry which is preliminary data.</text>
</comment>
<protein>
    <submittedName>
        <fullName evidence="1">Uncharacterized protein</fullName>
    </submittedName>
</protein>
<proteinExistence type="predicted"/>
<sequence length="89" mass="10438">MSTLLADIEEELKFCQFSVESESRLELVVEILQEVSSKLEDIMLKQKLTESELETAKNLYQKARLLLHRAQAILSMRDKEQEKFLPKRV</sequence>
<dbReference type="EMBL" id="NDWU01000001">
    <property type="protein sequence ID" value="PUA34324.1"/>
    <property type="molecule type" value="Genomic_DNA"/>
</dbReference>
<accession>A0A2R7Y9W0</accession>
<organism evidence="1 2">
    <name type="scientific">Candidatus Terraquivivens tikiterensis</name>
    <dbReference type="NCBI Taxonomy" id="1980982"/>
    <lineage>
        <taxon>Archaea</taxon>
        <taxon>Nitrososphaerota</taxon>
        <taxon>Candidatus Wolframiiraptoraceae</taxon>
        <taxon>Candidatus Terraquivivens</taxon>
    </lineage>
</organism>
<evidence type="ECO:0000313" key="2">
    <source>
        <dbReference type="Proteomes" id="UP000244066"/>
    </source>
</evidence>
<gene>
    <name evidence="1" type="ORF">B9J98_00300</name>
</gene>
<reference evidence="1 2" key="1">
    <citation type="submission" date="2017-04" db="EMBL/GenBank/DDBJ databases">
        <title>Draft Aigarchaeota genome from a New Zealand hot spring.</title>
        <authorList>
            <person name="Reysenbach A.-L."/>
            <person name="Donaho J.A."/>
            <person name="Gerhart J."/>
            <person name="Kelley J.F."/>
            <person name="Kouba K."/>
            <person name="Podar M."/>
            <person name="Stott M."/>
        </authorList>
    </citation>
    <scope>NUCLEOTIDE SEQUENCE [LARGE SCALE GENOMIC DNA]</scope>
    <source>
        <strain evidence="1">NZ13_MG1</strain>
    </source>
</reference>
<name>A0A2R7Y9W0_9ARCH</name>
<evidence type="ECO:0000313" key="1">
    <source>
        <dbReference type="EMBL" id="PUA34324.1"/>
    </source>
</evidence>
<dbReference type="AlphaFoldDB" id="A0A2R7Y9W0"/>
<dbReference type="Proteomes" id="UP000244066">
    <property type="component" value="Unassembled WGS sequence"/>
</dbReference>